<organism evidence="4 5">
    <name type="scientific">Bifidobacterium bifidum LMG 13195</name>
    <dbReference type="NCBI Taxonomy" id="1207542"/>
    <lineage>
        <taxon>Bacteria</taxon>
        <taxon>Bacillati</taxon>
        <taxon>Actinomycetota</taxon>
        <taxon>Actinomycetes</taxon>
        <taxon>Bifidobacteriales</taxon>
        <taxon>Bifidobacteriaceae</taxon>
        <taxon>Bifidobacterium</taxon>
    </lineage>
</organism>
<dbReference type="Pfam" id="PF00128">
    <property type="entry name" value="Alpha-amylase"/>
    <property type="match status" value="1"/>
</dbReference>
<dbReference type="Gene3D" id="3.20.20.80">
    <property type="entry name" value="Glycosidases"/>
    <property type="match status" value="1"/>
</dbReference>
<evidence type="ECO:0000256" key="1">
    <source>
        <dbReference type="ARBA" id="ARBA00022801"/>
    </source>
</evidence>
<sequence length="165" mass="18195">MPDEENAMSGYGMSVNDTTIWWQVYPLGFTGAPIRPSNEGERALTPRLDAIIPWLDYLIDMGANGLLLGPVFASETHGYDTVDYYRIDSRLGDDAAFDRLIDACRSRGIRVMLDGVFNHVGRSFPAFRDALAGHGHESMFTSREMQAGEWTIAGSRGTRTAGTQS</sequence>
<keyword evidence="1" id="KW-0378">Hydrolase</keyword>
<dbReference type="AlphaFoldDB" id="A0A286TA39"/>
<evidence type="ECO:0000256" key="2">
    <source>
        <dbReference type="ARBA" id="ARBA00023295"/>
    </source>
</evidence>
<dbReference type="Proteomes" id="UP000262177">
    <property type="component" value="Chromosome"/>
</dbReference>
<proteinExistence type="predicted"/>
<dbReference type="SUPFAM" id="SSF51445">
    <property type="entry name" value="(Trans)glycosidases"/>
    <property type="match status" value="1"/>
</dbReference>
<reference evidence="4 5" key="1">
    <citation type="journal article" date="2017" name="Biosci. Biotechnol. Biochem.">
        <title>Identification and characterization of a sulfoglycosidase from Bifidobacterium bifidum implicated in mucin glycan utilization.</title>
        <authorList>
            <person name="Katoh T."/>
            <person name="Maeshibu T."/>
            <person name="Kikkawa K."/>
            <person name="Gotoh A."/>
            <person name="Tomabechi Y."/>
            <person name="Nakamura M."/>
            <person name="Liao W.-H."/>
            <person name="Yamaguchi M."/>
            <person name="Ashida H."/>
            <person name="Yamamoto K."/>
            <person name="Katayama T."/>
        </authorList>
    </citation>
    <scope>NUCLEOTIDE SEQUENCE [LARGE SCALE GENOMIC DNA]</scope>
    <source>
        <strain evidence="4 5">JCM 7004</strain>
    </source>
</reference>
<dbReference type="PANTHER" id="PTHR10357:SF210">
    <property type="entry name" value="MALTODEXTRIN GLUCOSIDASE"/>
    <property type="match status" value="1"/>
</dbReference>
<dbReference type="GO" id="GO:0016798">
    <property type="term" value="F:hydrolase activity, acting on glycosyl bonds"/>
    <property type="evidence" value="ECO:0007669"/>
    <property type="project" value="UniProtKB-KW"/>
</dbReference>
<protein>
    <submittedName>
        <fullName evidence="4">Maltooligosyl trehalose synthase</fullName>
    </submittedName>
</protein>
<gene>
    <name evidence="4" type="ORF">BBJK_00052</name>
</gene>
<accession>A0A286TA39</accession>
<dbReference type="GO" id="GO:0005975">
    <property type="term" value="P:carbohydrate metabolic process"/>
    <property type="evidence" value="ECO:0007669"/>
    <property type="project" value="InterPro"/>
</dbReference>
<dbReference type="EMBL" id="AP018131">
    <property type="protein sequence ID" value="BBA47089.1"/>
    <property type="molecule type" value="Genomic_DNA"/>
</dbReference>
<dbReference type="InterPro" id="IPR017853">
    <property type="entry name" value="GH"/>
</dbReference>
<evidence type="ECO:0000313" key="5">
    <source>
        <dbReference type="Proteomes" id="UP000262177"/>
    </source>
</evidence>
<keyword evidence="2" id="KW-0326">Glycosidase</keyword>
<feature type="domain" description="Glycosyl hydrolase family 13 catalytic" evidence="3">
    <location>
        <begin position="47"/>
        <end position="133"/>
    </location>
</feature>
<evidence type="ECO:0000259" key="3">
    <source>
        <dbReference type="Pfam" id="PF00128"/>
    </source>
</evidence>
<dbReference type="PANTHER" id="PTHR10357">
    <property type="entry name" value="ALPHA-AMYLASE FAMILY MEMBER"/>
    <property type="match status" value="1"/>
</dbReference>
<dbReference type="InterPro" id="IPR006047">
    <property type="entry name" value="GH13_cat_dom"/>
</dbReference>
<evidence type="ECO:0000313" key="4">
    <source>
        <dbReference type="EMBL" id="BBA47089.1"/>
    </source>
</evidence>
<name>A0A286TA39_BIFBI</name>